<gene>
    <name evidence="2" type="ORF">C7I84_00420</name>
</gene>
<feature type="transmembrane region" description="Helical" evidence="1">
    <location>
        <begin position="70"/>
        <end position="89"/>
    </location>
</feature>
<keyword evidence="3" id="KW-1185">Reference proteome</keyword>
<evidence type="ECO:0000313" key="3">
    <source>
        <dbReference type="Proteomes" id="UP000241229"/>
    </source>
</evidence>
<evidence type="ECO:0008006" key="4">
    <source>
        <dbReference type="Google" id="ProtNLM"/>
    </source>
</evidence>
<name>A0A2P7ST11_9HYPH</name>
<dbReference type="OrthoDB" id="4737921at2"/>
<protein>
    <recommendedName>
        <fullName evidence="4">DUF2065 domain-containing protein</fullName>
    </recommendedName>
</protein>
<dbReference type="EMBL" id="PXYK01000001">
    <property type="protein sequence ID" value="PSJ65629.1"/>
    <property type="molecule type" value="Genomic_DNA"/>
</dbReference>
<keyword evidence="1" id="KW-1133">Transmembrane helix</keyword>
<evidence type="ECO:0000313" key="2">
    <source>
        <dbReference type="EMBL" id="PSJ65629.1"/>
    </source>
</evidence>
<feature type="transmembrane region" description="Helical" evidence="1">
    <location>
        <begin position="45"/>
        <end position="64"/>
    </location>
</feature>
<dbReference type="AlphaFoldDB" id="A0A2P7ST11"/>
<dbReference type="Proteomes" id="UP000241229">
    <property type="component" value="Unassembled WGS sequence"/>
</dbReference>
<reference evidence="2 3" key="1">
    <citation type="submission" date="2018-03" db="EMBL/GenBank/DDBJ databases">
        <title>The draft genome of Mesorhizobium sp. 6GN-30.</title>
        <authorList>
            <person name="Liu L."/>
            <person name="Li L."/>
            <person name="Wang T."/>
            <person name="Zhang X."/>
            <person name="Liang L."/>
        </authorList>
    </citation>
    <scope>NUCLEOTIDE SEQUENCE [LARGE SCALE GENOMIC DNA]</scope>
    <source>
        <strain evidence="2 3">6GN30</strain>
    </source>
</reference>
<keyword evidence="1" id="KW-0812">Transmembrane</keyword>
<proteinExistence type="predicted"/>
<evidence type="ECO:0000256" key="1">
    <source>
        <dbReference type="SAM" id="Phobius"/>
    </source>
</evidence>
<feature type="transmembrane region" description="Helical" evidence="1">
    <location>
        <begin position="6"/>
        <end position="24"/>
    </location>
</feature>
<keyword evidence="1" id="KW-0472">Membrane</keyword>
<comment type="caution">
    <text evidence="2">The sequence shown here is derived from an EMBL/GenBank/DDBJ whole genome shotgun (WGS) entry which is preliminary data.</text>
</comment>
<dbReference type="RefSeq" id="WP_106770171.1">
    <property type="nucleotide sequence ID" value="NZ_PXYK01000001.1"/>
</dbReference>
<feature type="transmembrane region" description="Helical" evidence="1">
    <location>
        <begin position="105"/>
        <end position="128"/>
    </location>
</feature>
<organism evidence="2 3">
    <name type="scientific">Kumtagia ephedrae</name>
    <dbReference type="NCBI Taxonomy" id="2116701"/>
    <lineage>
        <taxon>Bacteria</taxon>
        <taxon>Pseudomonadati</taxon>
        <taxon>Pseudomonadota</taxon>
        <taxon>Alphaproteobacteria</taxon>
        <taxon>Hyphomicrobiales</taxon>
        <taxon>Phyllobacteriaceae</taxon>
        <taxon>Kumtagia</taxon>
    </lineage>
</organism>
<sequence length="129" mass="14143">MELTIYLSKVFGIALIAMGASIMLRRRYFVPVFGAFVRERLLRAVMSFIELLGGLFLIVGHTAWSPLPAAIISLLGWVAVIEALCYLLLPDEAVEGMLDTFNKPSWYVGGGLVSILIGVYLAGFGFGLW</sequence>
<accession>A0A2P7ST11</accession>